<dbReference type="PROSITE" id="PS50943">
    <property type="entry name" value="HTH_CROC1"/>
    <property type="match status" value="1"/>
</dbReference>
<dbReference type="Gene3D" id="1.10.260.40">
    <property type="entry name" value="lambda repressor-like DNA-binding domains"/>
    <property type="match status" value="1"/>
</dbReference>
<gene>
    <name evidence="2" type="ORF">GCM10023116_43350</name>
</gene>
<dbReference type="SUPFAM" id="SSF47413">
    <property type="entry name" value="lambda repressor-like DNA-binding domains"/>
    <property type="match status" value="1"/>
</dbReference>
<evidence type="ECO:0000313" key="2">
    <source>
        <dbReference type="EMBL" id="GAA4652051.1"/>
    </source>
</evidence>
<dbReference type="EMBL" id="BAABFL010000468">
    <property type="protein sequence ID" value="GAA4652051.1"/>
    <property type="molecule type" value="Genomic_DNA"/>
</dbReference>
<sequence>MSGVEFADSVGVSPVTVSRWVNGRRNVQAGAVLKIASVYGLDWKEWWPELVA</sequence>
<reference evidence="3" key="1">
    <citation type="journal article" date="2019" name="Int. J. Syst. Evol. Microbiol.">
        <title>The Global Catalogue of Microorganisms (GCM) 10K type strain sequencing project: providing services to taxonomists for standard genome sequencing and annotation.</title>
        <authorList>
            <consortium name="The Broad Institute Genomics Platform"/>
            <consortium name="The Broad Institute Genome Sequencing Center for Infectious Disease"/>
            <person name="Wu L."/>
            <person name="Ma J."/>
        </authorList>
    </citation>
    <scope>NUCLEOTIDE SEQUENCE [LARGE SCALE GENOMIC DNA]</scope>
    <source>
        <strain evidence="3">JCM 17805</strain>
    </source>
</reference>
<dbReference type="CDD" id="cd00093">
    <property type="entry name" value="HTH_XRE"/>
    <property type="match status" value="1"/>
</dbReference>
<evidence type="ECO:0000313" key="3">
    <source>
        <dbReference type="Proteomes" id="UP001500604"/>
    </source>
</evidence>
<dbReference type="InterPro" id="IPR010982">
    <property type="entry name" value="Lambda_DNA-bd_dom_sf"/>
</dbReference>
<comment type="caution">
    <text evidence="2">The sequence shown here is derived from an EMBL/GenBank/DDBJ whole genome shotgun (WGS) entry which is preliminary data.</text>
</comment>
<accession>A0ABP8V8J3</accession>
<evidence type="ECO:0000259" key="1">
    <source>
        <dbReference type="PROSITE" id="PS50943"/>
    </source>
</evidence>
<dbReference type="Proteomes" id="UP001500604">
    <property type="component" value="Unassembled WGS sequence"/>
</dbReference>
<proteinExistence type="predicted"/>
<name>A0ABP8V8J3_9GAMM</name>
<dbReference type="Pfam" id="PF01381">
    <property type="entry name" value="HTH_3"/>
    <property type="match status" value="1"/>
</dbReference>
<organism evidence="2 3">
    <name type="scientific">Kistimonas scapharcae</name>
    <dbReference type="NCBI Taxonomy" id="1036133"/>
    <lineage>
        <taxon>Bacteria</taxon>
        <taxon>Pseudomonadati</taxon>
        <taxon>Pseudomonadota</taxon>
        <taxon>Gammaproteobacteria</taxon>
        <taxon>Oceanospirillales</taxon>
        <taxon>Endozoicomonadaceae</taxon>
        <taxon>Kistimonas</taxon>
    </lineage>
</organism>
<protein>
    <recommendedName>
        <fullName evidence="1">HTH cro/C1-type domain-containing protein</fullName>
    </recommendedName>
</protein>
<dbReference type="InterPro" id="IPR001387">
    <property type="entry name" value="Cro/C1-type_HTH"/>
</dbReference>
<feature type="domain" description="HTH cro/C1-type" evidence="1">
    <location>
        <begin position="5"/>
        <end position="46"/>
    </location>
</feature>
<keyword evidence="3" id="KW-1185">Reference proteome</keyword>